<organism evidence="2 3">
    <name type="scientific">Fomitopsis schrenkii</name>
    <name type="common">Brown rot fungus</name>
    <dbReference type="NCBI Taxonomy" id="2126942"/>
    <lineage>
        <taxon>Eukaryota</taxon>
        <taxon>Fungi</taxon>
        <taxon>Dikarya</taxon>
        <taxon>Basidiomycota</taxon>
        <taxon>Agaricomycotina</taxon>
        <taxon>Agaricomycetes</taxon>
        <taxon>Polyporales</taxon>
        <taxon>Fomitopsis</taxon>
    </lineage>
</organism>
<keyword evidence="3" id="KW-1185">Reference proteome</keyword>
<reference evidence="2 3" key="1">
    <citation type="journal article" date="2012" name="Science">
        <title>The Paleozoic origin of enzymatic lignin decomposition reconstructed from 31 fungal genomes.</title>
        <authorList>
            <person name="Floudas D."/>
            <person name="Binder M."/>
            <person name="Riley R."/>
            <person name="Barry K."/>
            <person name="Blanchette R.A."/>
            <person name="Henrissat B."/>
            <person name="Martinez A.T."/>
            <person name="Otillar R."/>
            <person name="Spatafora J.W."/>
            <person name="Yadav J.S."/>
            <person name="Aerts A."/>
            <person name="Benoit I."/>
            <person name="Boyd A."/>
            <person name="Carlson A."/>
            <person name="Copeland A."/>
            <person name="Coutinho P.M."/>
            <person name="de Vries R.P."/>
            <person name="Ferreira P."/>
            <person name="Findley K."/>
            <person name="Foster B."/>
            <person name="Gaskell J."/>
            <person name="Glotzer D."/>
            <person name="Gorecki P."/>
            <person name="Heitman J."/>
            <person name="Hesse C."/>
            <person name="Hori C."/>
            <person name="Igarashi K."/>
            <person name="Jurgens J.A."/>
            <person name="Kallen N."/>
            <person name="Kersten P."/>
            <person name="Kohler A."/>
            <person name="Kuees U."/>
            <person name="Kumar T.K.A."/>
            <person name="Kuo A."/>
            <person name="LaButti K."/>
            <person name="Larrondo L.F."/>
            <person name="Lindquist E."/>
            <person name="Ling A."/>
            <person name="Lombard V."/>
            <person name="Lucas S."/>
            <person name="Lundell T."/>
            <person name="Martin R."/>
            <person name="McLaughlin D.J."/>
            <person name="Morgenstern I."/>
            <person name="Morin E."/>
            <person name="Murat C."/>
            <person name="Nagy L.G."/>
            <person name="Nolan M."/>
            <person name="Ohm R.A."/>
            <person name="Patyshakuliyeva A."/>
            <person name="Rokas A."/>
            <person name="Ruiz-Duenas F.J."/>
            <person name="Sabat G."/>
            <person name="Salamov A."/>
            <person name="Samejima M."/>
            <person name="Schmutz J."/>
            <person name="Slot J.C."/>
            <person name="St John F."/>
            <person name="Stenlid J."/>
            <person name="Sun H."/>
            <person name="Sun S."/>
            <person name="Syed K."/>
            <person name="Tsang A."/>
            <person name="Wiebenga A."/>
            <person name="Young D."/>
            <person name="Pisabarro A."/>
            <person name="Eastwood D.C."/>
            <person name="Martin F."/>
            <person name="Cullen D."/>
            <person name="Grigoriev I.V."/>
            <person name="Hibbett D.S."/>
        </authorList>
    </citation>
    <scope>NUCLEOTIDE SEQUENCE</scope>
    <source>
        <strain evidence="3">FP-58527</strain>
    </source>
</reference>
<dbReference type="InParanoid" id="S8FXK8"/>
<dbReference type="HOGENOM" id="CLU_1845143_0_0_1"/>
<name>S8FXK8_FOMSC</name>
<keyword evidence="1" id="KW-1133">Transmembrane helix</keyword>
<protein>
    <submittedName>
        <fullName evidence="2">Uncharacterized protein</fullName>
    </submittedName>
</protein>
<evidence type="ECO:0000313" key="2">
    <source>
        <dbReference type="EMBL" id="EPT05866.1"/>
    </source>
</evidence>
<sequence length="139" mass="15076">MSNLAQSNIPYTMIFLRDGTTYFVVLVILLVLNATLSTISNGYDAYLSPMVYALQAVLLSHFILNLHEASGNSGPGGSLASERSTTSHISDLRFTRVIGSLAGSLAWGLEGSAGEELCEEEDYELEQLQRQEAQEPFAA</sequence>
<dbReference type="AlphaFoldDB" id="S8FXK8"/>
<dbReference type="EMBL" id="KE504122">
    <property type="protein sequence ID" value="EPT05866.1"/>
    <property type="molecule type" value="Genomic_DNA"/>
</dbReference>
<dbReference type="Proteomes" id="UP000015241">
    <property type="component" value="Unassembled WGS sequence"/>
</dbReference>
<keyword evidence="1" id="KW-0812">Transmembrane</keyword>
<proteinExistence type="predicted"/>
<dbReference type="OrthoDB" id="2804213at2759"/>
<gene>
    <name evidence="2" type="ORF">FOMPIDRAFT_1044348</name>
</gene>
<evidence type="ECO:0000313" key="3">
    <source>
        <dbReference type="Proteomes" id="UP000015241"/>
    </source>
</evidence>
<evidence type="ECO:0000256" key="1">
    <source>
        <dbReference type="SAM" id="Phobius"/>
    </source>
</evidence>
<keyword evidence="1" id="KW-0472">Membrane</keyword>
<accession>S8FXK8</accession>
<feature type="transmembrane region" description="Helical" evidence="1">
    <location>
        <begin position="21"/>
        <end position="39"/>
    </location>
</feature>